<reference evidence="1 2" key="1">
    <citation type="submission" date="2014-04" db="EMBL/GenBank/DDBJ databases">
        <authorList>
            <consortium name="DOE Joint Genome Institute"/>
            <person name="Kuo A."/>
            <person name="Kohler A."/>
            <person name="Nagy L.G."/>
            <person name="Floudas D."/>
            <person name="Copeland A."/>
            <person name="Barry K.W."/>
            <person name="Cichocki N."/>
            <person name="Veneault-Fourrey C."/>
            <person name="LaButti K."/>
            <person name="Lindquist E.A."/>
            <person name="Lipzen A."/>
            <person name="Lundell T."/>
            <person name="Morin E."/>
            <person name="Murat C."/>
            <person name="Sun H."/>
            <person name="Tunlid A."/>
            <person name="Henrissat B."/>
            <person name="Grigoriev I.V."/>
            <person name="Hibbett D.S."/>
            <person name="Martin F."/>
            <person name="Nordberg H.P."/>
            <person name="Cantor M.N."/>
            <person name="Hua S.X."/>
        </authorList>
    </citation>
    <scope>NUCLEOTIDE SEQUENCE [LARGE SCALE GENOMIC DNA]</scope>
    <source>
        <strain evidence="1 2">Foug A</strain>
    </source>
</reference>
<proteinExistence type="predicted"/>
<gene>
    <name evidence="1" type="ORF">SCLCIDRAFT_1034326</name>
</gene>
<dbReference type="HOGENOM" id="CLU_1571567_0_0_1"/>
<reference evidence="2" key="2">
    <citation type="submission" date="2015-01" db="EMBL/GenBank/DDBJ databases">
        <title>Evolutionary Origins and Diversification of the Mycorrhizal Mutualists.</title>
        <authorList>
            <consortium name="DOE Joint Genome Institute"/>
            <consortium name="Mycorrhizal Genomics Consortium"/>
            <person name="Kohler A."/>
            <person name="Kuo A."/>
            <person name="Nagy L.G."/>
            <person name="Floudas D."/>
            <person name="Copeland A."/>
            <person name="Barry K.W."/>
            <person name="Cichocki N."/>
            <person name="Veneault-Fourrey C."/>
            <person name="LaButti K."/>
            <person name="Lindquist E.A."/>
            <person name="Lipzen A."/>
            <person name="Lundell T."/>
            <person name="Morin E."/>
            <person name="Murat C."/>
            <person name="Riley R."/>
            <person name="Ohm R."/>
            <person name="Sun H."/>
            <person name="Tunlid A."/>
            <person name="Henrissat B."/>
            <person name="Grigoriev I.V."/>
            <person name="Hibbett D.S."/>
            <person name="Martin F."/>
        </authorList>
    </citation>
    <scope>NUCLEOTIDE SEQUENCE [LARGE SCALE GENOMIC DNA]</scope>
    <source>
        <strain evidence="2">Foug A</strain>
    </source>
</reference>
<name>A0A0C3DSM4_9AGAM</name>
<protein>
    <submittedName>
        <fullName evidence="1">Uncharacterized protein</fullName>
    </submittedName>
</protein>
<dbReference type="EMBL" id="KN822076">
    <property type="protein sequence ID" value="KIM59199.1"/>
    <property type="molecule type" value="Genomic_DNA"/>
</dbReference>
<dbReference type="Proteomes" id="UP000053989">
    <property type="component" value="Unassembled WGS sequence"/>
</dbReference>
<sequence length="170" mass="18509">MLRKQALHLDLFQGMCRMHQECNAKKLDQGYFISHPRSSEQNYRHLQLHLVSQMRNPILSLTAVALLAIAGTITRVSAICPGYNFGIADTGPSAEDPELGTWEVFDDSCNVVEEVITSNPCTQGTFDCSPAPITFTGLHLGGLNYACRGDPNSGNCGGFTIQVCCRNDGN</sequence>
<dbReference type="InParanoid" id="A0A0C3DSM4"/>
<keyword evidence="2" id="KW-1185">Reference proteome</keyword>
<accession>A0A0C3DSM4</accession>
<dbReference type="AlphaFoldDB" id="A0A0C3DSM4"/>
<dbReference type="OrthoDB" id="2662586at2759"/>
<evidence type="ECO:0000313" key="2">
    <source>
        <dbReference type="Proteomes" id="UP000053989"/>
    </source>
</evidence>
<organism evidence="1 2">
    <name type="scientific">Scleroderma citrinum Foug A</name>
    <dbReference type="NCBI Taxonomy" id="1036808"/>
    <lineage>
        <taxon>Eukaryota</taxon>
        <taxon>Fungi</taxon>
        <taxon>Dikarya</taxon>
        <taxon>Basidiomycota</taxon>
        <taxon>Agaricomycotina</taxon>
        <taxon>Agaricomycetes</taxon>
        <taxon>Agaricomycetidae</taxon>
        <taxon>Boletales</taxon>
        <taxon>Sclerodermatineae</taxon>
        <taxon>Sclerodermataceae</taxon>
        <taxon>Scleroderma</taxon>
    </lineage>
</organism>
<evidence type="ECO:0000313" key="1">
    <source>
        <dbReference type="EMBL" id="KIM59199.1"/>
    </source>
</evidence>